<dbReference type="SUPFAM" id="SSF53474">
    <property type="entry name" value="alpha/beta-Hydrolases"/>
    <property type="match status" value="1"/>
</dbReference>
<evidence type="ECO:0000313" key="3">
    <source>
        <dbReference type="Proteomes" id="UP000006875"/>
    </source>
</evidence>
<keyword evidence="1" id="KW-0812">Transmembrane</keyword>
<dbReference type="Gene3D" id="3.40.50.1820">
    <property type="entry name" value="alpha/beta hydrolase"/>
    <property type="match status" value="1"/>
</dbReference>
<keyword evidence="1" id="KW-1133">Transmembrane helix</keyword>
<keyword evidence="2" id="KW-0614">Plasmid</keyword>
<dbReference type="EMBL" id="CP002282">
    <property type="protein sequence ID" value="ADO83788.1"/>
    <property type="molecule type" value="Genomic_DNA"/>
</dbReference>
<name>E3HBH3_ILYPC</name>
<evidence type="ECO:0000256" key="1">
    <source>
        <dbReference type="SAM" id="Phobius"/>
    </source>
</evidence>
<dbReference type="Proteomes" id="UP000006875">
    <property type="component" value="Plasmid pILYOP01"/>
</dbReference>
<dbReference type="KEGG" id="ipo:Ilyop_2017"/>
<protein>
    <submittedName>
        <fullName evidence="2">Thioesterase domain protein</fullName>
    </submittedName>
</protein>
<organism evidence="2 3">
    <name type="scientific">Ilyobacter polytropus (strain ATCC 51220 / DSM 2926 / LMG 16218 / CuHBu1)</name>
    <dbReference type="NCBI Taxonomy" id="572544"/>
    <lineage>
        <taxon>Bacteria</taxon>
        <taxon>Fusobacteriati</taxon>
        <taxon>Fusobacteriota</taxon>
        <taxon>Fusobacteriia</taxon>
        <taxon>Fusobacteriales</taxon>
        <taxon>Fusobacteriaceae</taxon>
        <taxon>Ilyobacter</taxon>
    </lineage>
</organism>
<dbReference type="RefSeq" id="WP_013388450.1">
    <property type="nucleotide sequence ID" value="NC_014633.1"/>
</dbReference>
<dbReference type="HOGENOM" id="CLU_706227_0_0_0"/>
<dbReference type="OrthoDB" id="9794725at2"/>
<keyword evidence="1" id="KW-0472">Membrane</keyword>
<dbReference type="InterPro" id="IPR029058">
    <property type="entry name" value="AB_hydrolase_fold"/>
</dbReference>
<evidence type="ECO:0000313" key="2">
    <source>
        <dbReference type="EMBL" id="ADO83788.1"/>
    </source>
</evidence>
<feature type="transmembrane region" description="Helical" evidence="1">
    <location>
        <begin position="6"/>
        <end position="22"/>
    </location>
</feature>
<proteinExistence type="predicted"/>
<reference evidence="2 3" key="1">
    <citation type="journal article" date="2010" name="Stand. Genomic Sci.">
        <title>Complete genome sequence of Ilyobacter polytropus type strain (CuHbu1).</title>
        <authorList>
            <person name="Sikorski J."/>
            <person name="Chertkov O."/>
            <person name="Lapidus A."/>
            <person name="Nolan M."/>
            <person name="Lucas S."/>
            <person name="Del Rio T.G."/>
            <person name="Tice H."/>
            <person name="Cheng J.F."/>
            <person name="Tapia R."/>
            <person name="Han C."/>
            <person name="Goodwin L."/>
            <person name="Pitluck S."/>
            <person name="Liolios K."/>
            <person name="Ivanova N."/>
            <person name="Mavromatis K."/>
            <person name="Mikhailova N."/>
            <person name="Pati A."/>
            <person name="Chen A."/>
            <person name="Palaniappan K."/>
            <person name="Land M."/>
            <person name="Hauser L."/>
            <person name="Chang Y.J."/>
            <person name="Jeffries C.D."/>
            <person name="Brambilla E."/>
            <person name="Yasawong M."/>
            <person name="Rohde M."/>
            <person name="Pukall R."/>
            <person name="Spring S."/>
            <person name="Goker M."/>
            <person name="Woyke T."/>
            <person name="Bristow J."/>
            <person name="Eisen J.A."/>
            <person name="Markowitz V."/>
            <person name="Hugenholtz P."/>
            <person name="Kyrpides N.C."/>
            <person name="Klenk H.P."/>
        </authorList>
    </citation>
    <scope>NUCLEOTIDE SEQUENCE [LARGE SCALE GENOMIC DNA]</scope>
    <source>
        <strain evidence="3">ATCC 51220 / DSM 2926 / LMG 16218 / CuHBu1</strain>
        <plasmid evidence="3">pILYOP01</plasmid>
    </source>
</reference>
<accession>E3HBH3</accession>
<geneLocation type="plasmid" evidence="2 3">
    <name>pILYOP01</name>
</geneLocation>
<dbReference type="AlphaFoldDB" id="E3HBH3"/>
<gene>
    <name evidence="2" type="ordered locus">Ilyop_2017</name>
</gene>
<sequence>MELIVNGSYIYIFSIFIMMFLFSKIAEGKLFEGEEIRVYNNYPVMMKFVPGEKNMPLVVVSPGANSTARIFYGVHESFDSKQFLAYWLYKRGYNLLFLSYPLEVKDQVFEGAYPGFTIKQWGEQIALASKDVIQENNLENKVIAVGWSMAGRVSHALGIAAEKIKLDIELWIGLAATPPMPGLSSPTIYPKLKKSNDDKGIFMVGDKGYAVFGSGRREARTVAENAMLNGLESDSLIPREIGRTHYFGNTPINLFNHGWRYRGGEFVKNFSETIEDSAGYDYAGYPLTANITNDSIDDARHAMTDKYNWGMVIVNKITKSYVLPQMRLKKFNDTEWKKIREMVRKAPEELSLELSGNHFFFLGRKGAKGTADAIDELHKRSKDFKSKLVEILGIEVK</sequence>
<keyword evidence="3" id="KW-1185">Reference proteome</keyword>